<dbReference type="AlphaFoldDB" id="A0A0C9XLY1"/>
<reference evidence="1 2" key="1">
    <citation type="submission" date="2014-04" db="EMBL/GenBank/DDBJ databases">
        <authorList>
            <consortium name="DOE Joint Genome Institute"/>
            <person name="Kuo A."/>
            <person name="Kohler A."/>
            <person name="Nagy L.G."/>
            <person name="Floudas D."/>
            <person name="Copeland A."/>
            <person name="Barry K.W."/>
            <person name="Cichocki N."/>
            <person name="Veneault-Fourrey C."/>
            <person name="LaButti K."/>
            <person name="Lindquist E.A."/>
            <person name="Lipzen A."/>
            <person name="Lundell T."/>
            <person name="Morin E."/>
            <person name="Murat C."/>
            <person name="Sun H."/>
            <person name="Tunlid A."/>
            <person name="Henrissat B."/>
            <person name="Grigoriev I.V."/>
            <person name="Hibbett D.S."/>
            <person name="Martin F."/>
            <person name="Nordberg H.P."/>
            <person name="Cantor M.N."/>
            <person name="Hua S.X."/>
        </authorList>
    </citation>
    <scope>NUCLEOTIDE SEQUENCE [LARGE SCALE GENOMIC DNA]</scope>
    <source>
        <strain evidence="1 2">LaAM-08-1</strain>
    </source>
</reference>
<name>A0A0C9XLY1_9AGAR</name>
<sequence length="78" mass="9275">MYLMAHTYHKEFKRFFEFLVRHQCGVSSFVIYQITSCFVQRPYAILSRLLEPPHSKNTMVIHFGAYGHLGRRALTLWP</sequence>
<gene>
    <name evidence="1" type="ORF">K443DRAFT_207017</name>
</gene>
<keyword evidence="2" id="KW-1185">Reference proteome</keyword>
<dbReference type="EMBL" id="KN838667">
    <property type="protein sequence ID" value="KIJ98516.1"/>
    <property type="molecule type" value="Genomic_DNA"/>
</dbReference>
<protein>
    <submittedName>
        <fullName evidence="1">Uncharacterized protein</fullName>
    </submittedName>
</protein>
<accession>A0A0C9XLY1</accession>
<evidence type="ECO:0000313" key="1">
    <source>
        <dbReference type="EMBL" id="KIJ98516.1"/>
    </source>
</evidence>
<dbReference type="Proteomes" id="UP000054477">
    <property type="component" value="Unassembled WGS sequence"/>
</dbReference>
<proteinExistence type="predicted"/>
<dbReference type="HOGENOM" id="CLU_2622386_0_0_1"/>
<reference evidence="2" key="2">
    <citation type="submission" date="2015-01" db="EMBL/GenBank/DDBJ databases">
        <title>Evolutionary Origins and Diversification of the Mycorrhizal Mutualists.</title>
        <authorList>
            <consortium name="DOE Joint Genome Institute"/>
            <consortium name="Mycorrhizal Genomics Consortium"/>
            <person name="Kohler A."/>
            <person name="Kuo A."/>
            <person name="Nagy L.G."/>
            <person name="Floudas D."/>
            <person name="Copeland A."/>
            <person name="Barry K.W."/>
            <person name="Cichocki N."/>
            <person name="Veneault-Fourrey C."/>
            <person name="LaButti K."/>
            <person name="Lindquist E.A."/>
            <person name="Lipzen A."/>
            <person name="Lundell T."/>
            <person name="Morin E."/>
            <person name="Murat C."/>
            <person name="Riley R."/>
            <person name="Ohm R."/>
            <person name="Sun H."/>
            <person name="Tunlid A."/>
            <person name="Henrissat B."/>
            <person name="Grigoriev I.V."/>
            <person name="Hibbett D.S."/>
            <person name="Martin F."/>
        </authorList>
    </citation>
    <scope>NUCLEOTIDE SEQUENCE [LARGE SCALE GENOMIC DNA]</scope>
    <source>
        <strain evidence="2">LaAM-08-1</strain>
    </source>
</reference>
<organism evidence="1 2">
    <name type="scientific">Laccaria amethystina LaAM-08-1</name>
    <dbReference type="NCBI Taxonomy" id="1095629"/>
    <lineage>
        <taxon>Eukaryota</taxon>
        <taxon>Fungi</taxon>
        <taxon>Dikarya</taxon>
        <taxon>Basidiomycota</taxon>
        <taxon>Agaricomycotina</taxon>
        <taxon>Agaricomycetes</taxon>
        <taxon>Agaricomycetidae</taxon>
        <taxon>Agaricales</taxon>
        <taxon>Agaricineae</taxon>
        <taxon>Hydnangiaceae</taxon>
        <taxon>Laccaria</taxon>
    </lineage>
</organism>
<evidence type="ECO:0000313" key="2">
    <source>
        <dbReference type="Proteomes" id="UP000054477"/>
    </source>
</evidence>